<evidence type="ECO:0000313" key="1">
    <source>
        <dbReference type="EMBL" id="KDQ57618.1"/>
    </source>
</evidence>
<reference evidence="2" key="1">
    <citation type="journal article" date="2014" name="Proc. Natl. Acad. Sci. U.S.A.">
        <title>Extensive sampling of basidiomycete genomes demonstrates inadequacy of the white-rot/brown-rot paradigm for wood decay fungi.</title>
        <authorList>
            <person name="Riley R."/>
            <person name="Salamov A.A."/>
            <person name="Brown D.W."/>
            <person name="Nagy L.G."/>
            <person name="Floudas D."/>
            <person name="Held B.W."/>
            <person name="Levasseur A."/>
            <person name="Lombard V."/>
            <person name="Morin E."/>
            <person name="Otillar R."/>
            <person name="Lindquist E.A."/>
            <person name="Sun H."/>
            <person name="LaButti K.M."/>
            <person name="Schmutz J."/>
            <person name="Jabbour D."/>
            <person name="Luo H."/>
            <person name="Baker S.E."/>
            <person name="Pisabarro A.G."/>
            <person name="Walton J.D."/>
            <person name="Blanchette R.A."/>
            <person name="Henrissat B."/>
            <person name="Martin F."/>
            <person name="Cullen D."/>
            <person name="Hibbett D.S."/>
            <person name="Grigoriev I.V."/>
        </authorList>
    </citation>
    <scope>NUCLEOTIDE SEQUENCE [LARGE SCALE GENOMIC DNA]</scope>
    <source>
        <strain evidence="2">MUCL 33604</strain>
    </source>
</reference>
<name>A0A067PS24_9AGAM</name>
<keyword evidence="2" id="KW-1185">Reference proteome</keyword>
<evidence type="ECO:0000313" key="2">
    <source>
        <dbReference type="Proteomes" id="UP000027265"/>
    </source>
</evidence>
<dbReference type="Proteomes" id="UP000027265">
    <property type="component" value="Unassembled WGS sequence"/>
</dbReference>
<organism evidence="1 2">
    <name type="scientific">Jaapia argillacea MUCL 33604</name>
    <dbReference type="NCBI Taxonomy" id="933084"/>
    <lineage>
        <taxon>Eukaryota</taxon>
        <taxon>Fungi</taxon>
        <taxon>Dikarya</taxon>
        <taxon>Basidiomycota</taxon>
        <taxon>Agaricomycotina</taxon>
        <taxon>Agaricomycetes</taxon>
        <taxon>Agaricomycetidae</taxon>
        <taxon>Jaapiales</taxon>
        <taxon>Jaapiaceae</taxon>
        <taxon>Jaapia</taxon>
    </lineage>
</organism>
<sequence length="308" mass="32747">SSSDKRAKESALIVRSLIIGPSSISPTSPKVAKAAVTKPQIGKVKAQLLEPKSANKVIAQLRQLPVSDGEYGSDSKDVSIHTTPIHAVCLPFTESEVQSHFDCCLLEPSQPGAPEPLAGTAGVSTATITALASLFEGLHLVNLLTAPDLGLGHAVGSQEEGILSGALPTPETVIKGITQITPQLMSLGYATGKIVAPSHTGEFYPPTDRMSVLTYWWGLEVVMPPPTLSYLGDAASISHNVINVLTALAMVDNGVREIMPFVRYISQYIDFEWGYIKGQDQGKGVVCAATWIMPAAMVPRPWDFPPPP</sequence>
<protein>
    <submittedName>
        <fullName evidence="1">Uncharacterized protein</fullName>
    </submittedName>
</protein>
<gene>
    <name evidence="1" type="ORF">JAAARDRAFT_105292</name>
</gene>
<feature type="non-terminal residue" evidence="1">
    <location>
        <position position="1"/>
    </location>
</feature>
<dbReference type="OrthoDB" id="2434934at2759"/>
<accession>A0A067PS24</accession>
<feature type="non-terminal residue" evidence="1">
    <location>
        <position position="308"/>
    </location>
</feature>
<dbReference type="EMBL" id="KL197719">
    <property type="protein sequence ID" value="KDQ57618.1"/>
    <property type="molecule type" value="Genomic_DNA"/>
</dbReference>
<dbReference type="AlphaFoldDB" id="A0A067PS24"/>
<proteinExistence type="predicted"/>
<dbReference type="HOGENOM" id="CLU_028832_0_0_1"/>
<dbReference type="InParanoid" id="A0A067PS24"/>